<dbReference type="PANTHER" id="PTHR31513:SF2">
    <property type="entry name" value="MRAZ"/>
    <property type="match status" value="1"/>
</dbReference>
<gene>
    <name evidence="1" type="ORF">CSSPTR1EN2_LOCUS22548</name>
</gene>
<proteinExistence type="predicted"/>
<organism evidence="1 2">
    <name type="scientific">Sphagnum troendelagicum</name>
    <dbReference type="NCBI Taxonomy" id="128251"/>
    <lineage>
        <taxon>Eukaryota</taxon>
        <taxon>Viridiplantae</taxon>
        <taxon>Streptophyta</taxon>
        <taxon>Embryophyta</taxon>
        <taxon>Bryophyta</taxon>
        <taxon>Sphagnophytina</taxon>
        <taxon>Sphagnopsida</taxon>
        <taxon>Sphagnales</taxon>
        <taxon>Sphagnaceae</taxon>
        <taxon>Sphagnum</taxon>
    </lineage>
</organism>
<dbReference type="Proteomes" id="UP001497512">
    <property type="component" value="Chromosome 8"/>
</dbReference>
<dbReference type="EMBL" id="OZ019900">
    <property type="protein sequence ID" value="CAK9235100.1"/>
    <property type="molecule type" value="Genomic_DNA"/>
</dbReference>
<reference evidence="1" key="1">
    <citation type="submission" date="2024-02" db="EMBL/GenBank/DDBJ databases">
        <authorList>
            <consortium name="ELIXIR-Norway"/>
            <consortium name="Elixir Norway"/>
        </authorList>
    </citation>
    <scope>NUCLEOTIDE SEQUENCE</scope>
</reference>
<protein>
    <submittedName>
        <fullName evidence="1">Uncharacterized protein</fullName>
    </submittedName>
</protein>
<name>A0ABP0V221_9BRYO</name>
<evidence type="ECO:0000313" key="2">
    <source>
        <dbReference type="Proteomes" id="UP001497512"/>
    </source>
</evidence>
<dbReference type="PANTHER" id="PTHR31513">
    <property type="entry name" value="EPHRIN TYPE-B RECEPTOR"/>
    <property type="match status" value="1"/>
</dbReference>
<keyword evidence="2" id="KW-1185">Reference proteome</keyword>
<evidence type="ECO:0000313" key="1">
    <source>
        <dbReference type="EMBL" id="CAK9235100.1"/>
    </source>
</evidence>
<accession>A0ABP0V221</accession>
<sequence length="147" mass="17226">MYAGGVVEPKCPYQCTSEKYRMPNCYTMLEDLVYTLGGPWYEDAFNLFVEELNTLAAYQWWEGSVHSILTVLAYPIAWLWQDWRRRLKIQRLREYVCSEYDRGCLRSCRSRALYEGLKLAATPDLMLAYVDLFLGGDEKQPDLYHPG</sequence>